<accession>A0A150XIL6</accession>
<evidence type="ECO:0000313" key="3">
    <source>
        <dbReference type="EMBL" id="KYG78571.1"/>
    </source>
</evidence>
<feature type="repeat" description="TPR" evidence="1">
    <location>
        <begin position="283"/>
        <end position="316"/>
    </location>
</feature>
<dbReference type="InterPro" id="IPR019734">
    <property type="entry name" value="TPR_rpt"/>
</dbReference>
<keyword evidence="4" id="KW-1185">Reference proteome</keyword>
<dbReference type="Pfam" id="PF13181">
    <property type="entry name" value="TPR_8"/>
    <property type="match status" value="1"/>
</dbReference>
<gene>
    <name evidence="3" type="ORF">MB14_17725</name>
</gene>
<organism evidence="3 4">
    <name type="scientific">Roseivirga ehrenbergii (strain DSM 102268 / JCM 13514 / KCTC 12282 / NCIMB 14502 / KMM 6017)</name>
    <dbReference type="NCBI Taxonomy" id="279360"/>
    <lineage>
        <taxon>Bacteria</taxon>
        <taxon>Pseudomonadati</taxon>
        <taxon>Bacteroidota</taxon>
        <taxon>Cytophagia</taxon>
        <taxon>Cytophagales</taxon>
        <taxon>Roseivirgaceae</taxon>
        <taxon>Roseivirga</taxon>
    </lineage>
</organism>
<keyword evidence="2" id="KW-0732">Signal</keyword>
<comment type="caution">
    <text evidence="3">The sequence shown here is derived from an EMBL/GenBank/DDBJ whole genome shotgun (WGS) entry which is preliminary data.</text>
</comment>
<proteinExistence type="predicted"/>
<sequence length="443" mass="50609">MRIKFLLTLIIITSGYSAMAQFKWPEDPEKRSDAQTKWTLFSDTEKAGNYDAAKGHLAYILENYPELSESTYIKGIAIWDESWENGKTEAEKDAAAAKVMSLYDMRFKTYPESKKDNIGRQAISAYKYYIKDKDPEKTKYLLDLFKLTYELEGNEGFYSTGRYYMQTAVLGYARDIGLTDEQLLDIYNRCTEHIDYQIQKAKSQNKSTKSMDAVKEFVDKKLADLNLIDCNFIVEKLVPEFKANPKDEELANKIFVYAFNGGCTDADWFIDAAKTVLETKPQYGIANMLGSTYLKEKDYVNAKVYYEKAIEIAEDNTDKGKAMKQIVLMERLEGNKAEARKMAIAAVEIDPTLKEEMYTLIGDMVMQSNECNQEKSQVDDRARFIVAYDYYMKGGNQLKASQAKSQFPSGGEIFTEGKEVGDSVTVGCWIQQSVKLQKRPDQQ</sequence>
<reference evidence="3" key="1">
    <citation type="submission" date="2016-01" db="EMBL/GenBank/DDBJ databases">
        <title>Genome sequencing of Roseivirga ehrenbergii KMM 6017.</title>
        <authorList>
            <person name="Selvaratnam C."/>
            <person name="Thevarajoo S."/>
            <person name="Goh K.M."/>
            <person name="Ee R."/>
            <person name="Chan K.-G."/>
            <person name="Chong C.S."/>
        </authorList>
    </citation>
    <scope>NUCLEOTIDE SEQUENCE [LARGE SCALE GENOMIC DNA]</scope>
    <source>
        <strain evidence="3">KMM 6017</strain>
    </source>
</reference>
<dbReference type="Proteomes" id="UP000075583">
    <property type="component" value="Unassembled WGS sequence"/>
</dbReference>
<dbReference type="AlphaFoldDB" id="A0A150XIL6"/>
<evidence type="ECO:0000313" key="4">
    <source>
        <dbReference type="Proteomes" id="UP000075583"/>
    </source>
</evidence>
<dbReference type="EMBL" id="LQZQ01000009">
    <property type="protein sequence ID" value="KYG78571.1"/>
    <property type="molecule type" value="Genomic_DNA"/>
</dbReference>
<dbReference type="SUPFAM" id="SSF48452">
    <property type="entry name" value="TPR-like"/>
    <property type="match status" value="1"/>
</dbReference>
<dbReference type="SMART" id="SM00028">
    <property type="entry name" value="TPR"/>
    <property type="match status" value="2"/>
</dbReference>
<dbReference type="InterPro" id="IPR011990">
    <property type="entry name" value="TPR-like_helical_dom_sf"/>
</dbReference>
<dbReference type="PROSITE" id="PS50005">
    <property type="entry name" value="TPR"/>
    <property type="match status" value="1"/>
</dbReference>
<name>A0A150XIL6_ROSEK</name>
<dbReference type="RefSeq" id="WP_062590976.1">
    <property type="nucleotide sequence ID" value="NZ_LQZQ01000009.1"/>
</dbReference>
<dbReference type="OrthoDB" id="1490653at2"/>
<evidence type="ECO:0000256" key="1">
    <source>
        <dbReference type="PROSITE-ProRule" id="PRU00339"/>
    </source>
</evidence>
<protein>
    <submittedName>
        <fullName evidence="3">Uncharacterized protein</fullName>
    </submittedName>
</protein>
<dbReference type="Gene3D" id="1.25.40.10">
    <property type="entry name" value="Tetratricopeptide repeat domain"/>
    <property type="match status" value="1"/>
</dbReference>
<feature type="chain" id="PRO_5007574742" evidence="2">
    <location>
        <begin position="21"/>
        <end position="443"/>
    </location>
</feature>
<feature type="signal peptide" evidence="2">
    <location>
        <begin position="1"/>
        <end position="20"/>
    </location>
</feature>
<evidence type="ECO:0000256" key="2">
    <source>
        <dbReference type="SAM" id="SignalP"/>
    </source>
</evidence>
<dbReference type="STRING" id="279360.MB14_17725"/>
<keyword evidence="1" id="KW-0802">TPR repeat</keyword>